<evidence type="ECO:0000313" key="2">
    <source>
        <dbReference type="Proteomes" id="UP000028987"/>
    </source>
</evidence>
<dbReference type="AlphaFoldDB" id="A0AAW3D4V5"/>
<protein>
    <submittedName>
        <fullName evidence="1">Uncharacterized protein</fullName>
    </submittedName>
</protein>
<comment type="caution">
    <text evidence="1">The sequence shown here is derived from an EMBL/GenBank/DDBJ whole genome shotgun (WGS) entry which is preliminary data.</text>
</comment>
<dbReference type="Proteomes" id="UP000028987">
    <property type="component" value="Unassembled WGS sequence"/>
</dbReference>
<gene>
    <name evidence="1" type="ORF">DR87_2049</name>
</gene>
<accession>A0AAW3D4V5</accession>
<organism evidence="1 2">
    <name type="scientific">Francisella tularensis</name>
    <dbReference type="NCBI Taxonomy" id="263"/>
    <lineage>
        <taxon>Bacteria</taxon>
        <taxon>Pseudomonadati</taxon>
        <taxon>Pseudomonadota</taxon>
        <taxon>Gammaproteobacteria</taxon>
        <taxon>Thiotrichales</taxon>
        <taxon>Francisellaceae</taxon>
        <taxon>Francisella</taxon>
    </lineage>
</organism>
<reference evidence="1 2" key="1">
    <citation type="submission" date="2014-06" db="EMBL/GenBank/DDBJ databases">
        <authorList>
            <person name="Bishop-Lilly K.A."/>
            <person name="Broomall S.M."/>
            <person name="Chain P.S."/>
            <person name="Chertkov O."/>
            <person name="Coyne S.R."/>
            <person name="Daligault H.E."/>
            <person name="Davenport K.W."/>
            <person name="Erkkila T."/>
            <person name="Frey K.G."/>
            <person name="Gibbons H.S."/>
            <person name="Gu W."/>
            <person name="Jaissle J."/>
            <person name="Johnson S.L."/>
            <person name="Koroleva G.I."/>
            <person name="Ladner J.T."/>
            <person name="Lo C.-C."/>
            <person name="Minogue T.D."/>
            <person name="Munk C."/>
            <person name="Palacios G.F."/>
            <person name="Redden C.L."/>
            <person name="Rosenzweig C.N."/>
            <person name="Scholz M.B."/>
            <person name="Teshima H."/>
            <person name="Xu Y."/>
        </authorList>
    </citation>
    <scope>NUCLEOTIDE SEQUENCE [LARGE SCALE GENOMIC DNA]</scope>
    <source>
        <strain evidence="1 2">FTZ</strain>
    </source>
</reference>
<dbReference type="EMBL" id="JOVO01000013">
    <property type="protein sequence ID" value="KFJ40554.1"/>
    <property type="molecule type" value="Genomic_DNA"/>
</dbReference>
<name>A0AAW3D4V5_FRATU</name>
<proteinExistence type="predicted"/>
<evidence type="ECO:0000313" key="1">
    <source>
        <dbReference type="EMBL" id="KFJ40554.1"/>
    </source>
</evidence>
<sequence length="77" mass="8704">MDRVFIKEPEIIVQKQGVGCGRVASFTDKTLIEQYLIDHPDASALDIKEALAPDIPRSTFYDCLNRLGFSFKKDSKI</sequence>